<proteinExistence type="predicted"/>
<evidence type="ECO:0000256" key="1">
    <source>
        <dbReference type="SAM" id="MobiDB-lite"/>
    </source>
</evidence>
<dbReference type="Proteomes" id="UP000694930">
    <property type="component" value="Chromosome 2"/>
</dbReference>
<name>A0ABM1G1K6_SOLPN</name>
<feature type="compositionally biased region" description="Basic residues" evidence="1">
    <location>
        <begin position="221"/>
        <end position="238"/>
    </location>
</feature>
<accession>A0ABM1G1K6</accession>
<keyword evidence="2" id="KW-1185">Reference proteome</keyword>
<sequence>MTNETTGRTQNQQSREVNQNLSKKQLTRHQQEKDTYIQKETYQQAELQEEQWQTQRKKQHQNQETNNSKSVWRPVSPQTQRSRNSQQQEQETAGTAGNRKYRDRTQQWTSTKTRRSFWRYGWGCQEIASNLQDGATKGGKLPHVMHEGLEYDPSTDHRASNSAENILQQGKQQQLLQQVQNRDKSKQTAKENDEKQQTKKRNEKDQGKQNDTIATDNTPKSKNKPSKQKRDAAKRRQNRLQERESEQEQDGREESCNKFIMVDDNHGLDILPLQAQYEYVVDNSEDEMDGDNHSIEEVEEDDETSEALIRAFSPHNDQTLEEEIQQIT</sequence>
<feature type="compositionally biased region" description="Basic and acidic residues" evidence="1">
    <location>
        <begin position="181"/>
        <end position="208"/>
    </location>
</feature>
<feature type="compositionally biased region" description="Basic and acidic residues" evidence="1">
    <location>
        <begin position="144"/>
        <end position="159"/>
    </location>
</feature>
<feature type="compositionally biased region" description="Low complexity" evidence="1">
    <location>
        <begin position="78"/>
        <end position="92"/>
    </location>
</feature>
<evidence type="ECO:0000313" key="3">
    <source>
        <dbReference type="RefSeq" id="XP_015064648.1"/>
    </source>
</evidence>
<evidence type="ECO:0000313" key="2">
    <source>
        <dbReference type="Proteomes" id="UP000694930"/>
    </source>
</evidence>
<feature type="compositionally biased region" description="Polar residues" evidence="1">
    <location>
        <begin position="38"/>
        <end position="54"/>
    </location>
</feature>
<feature type="region of interest" description="Disordered" evidence="1">
    <location>
        <begin position="1"/>
        <end position="112"/>
    </location>
</feature>
<feature type="compositionally biased region" description="Basic and acidic residues" evidence="1">
    <location>
        <begin position="239"/>
        <end position="255"/>
    </location>
</feature>
<reference evidence="3" key="2">
    <citation type="submission" date="2025-08" db="UniProtKB">
        <authorList>
            <consortium name="RefSeq"/>
        </authorList>
    </citation>
    <scope>IDENTIFICATION</scope>
</reference>
<protein>
    <submittedName>
        <fullName evidence="3">Mediator of RNA polymerase II transcription subunit 26</fullName>
    </submittedName>
</protein>
<feature type="compositionally biased region" description="Low complexity" evidence="1">
    <location>
        <begin position="167"/>
        <end position="180"/>
    </location>
</feature>
<feature type="region of interest" description="Disordered" evidence="1">
    <location>
        <begin position="138"/>
        <end position="255"/>
    </location>
</feature>
<gene>
    <name evidence="3" type="primary">LOC107009835</name>
</gene>
<feature type="compositionally biased region" description="Polar residues" evidence="1">
    <location>
        <begin position="209"/>
        <end position="220"/>
    </location>
</feature>
<dbReference type="GeneID" id="107009835"/>
<feature type="compositionally biased region" description="Polar residues" evidence="1">
    <location>
        <begin position="1"/>
        <end position="24"/>
    </location>
</feature>
<dbReference type="RefSeq" id="XP_015064648.1">
    <property type="nucleotide sequence ID" value="XM_015209162.1"/>
</dbReference>
<organism evidence="2 3">
    <name type="scientific">Solanum pennellii</name>
    <name type="common">Tomato</name>
    <name type="synonym">Lycopersicon pennellii</name>
    <dbReference type="NCBI Taxonomy" id="28526"/>
    <lineage>
        <taxon>Eukaryota</taxon>
        <taxon>Viridiplantae</taxon>
        <taxon>Streptophyta</taxon>
        <taxon>Embryophyta</taxon>
        <taxon>Tracheophyta</taxon>
        <taxon>Spermatophyta</taxon>
        <taxon>Magnoliopsida</taxon>
        <taxon>eudicotyledons</taxon>
        <taxon>Gunneridae</taxon>
        <taxon>Pentapetalae</taxon>
        <taxon>asterids</taxon>
        <taxon>lamiids</taxon>
        <taxon>Solanales</taxon>
        <taxon>Solanaceae</taxon>
        <taxon>Solanoideae</taxon>
        <taxon>Solaneae</taxon>
        <taxon>Solanum</taxon>
        <taxon>Solanum subgen. Lycopersicon</taxon>
    </lineage>
</organism>
<reference evidence="2" key="1">
    <citation type="journal article" date="2014" name="Nat. Genet.">
        <title>The genome of the stress-tolerant wild tomato species Solanum pennellii.</title>
        <authorList>
            <person name="Bolger A."/>
            <person name="Scossa F."/>
            <person name="Bolger M.E."/>
            <person name="Lanz C."/>
            <person name="Maumus F."/>
            <person name="Tohge T."/>
            <person name="Quesneville H."/>
            <person name="Alseekh S."/>
            <person name="Sorensen I."/>
            <person name="Lichtenstein G."/>
            <person name="Fich E.A."/>
            <person name="Conte M."/>
            <person name="Keller H."/>
            <person name="Schneeberger K."/>
            <person name="Schwacke R."/>
            <person name="Ofner I."/>
            <person name="Vrebalov J."/>
            <person name="Xu Y."/>
            <person name="Osorio S."/>
            <person name="Aflitos S.A."/>
            <person name="Schijlen E."/>
            <person name="Jimenez-Gomez J.M."/>
            <person name="Ryngajllo M."/>
            <person name="Kimura S."/>
            <person name="Kumar R."/>
            <person name="Koenig D."/>
            <person name="Headland L.R."/>
            <person name="Maloof J.N."/>
            <person name="Sinha N."/>
            <person name="van Ham R.C."/>
            <person name="Lankhorst R.K."/>
            <person name="Mao L."/>
            <person name="Vogel A."/>
            <person name="Arsova B."/>
            <person name="Panstruga R."/>
            <person name="Fei Z."/>
            <person name="Rose J.K."/>
            <person name="Zamir D."/>
            <person name="Carrari F."/>
            <person name="Giovannoni J.J."/>
            <person name="Weigel D."/>
            <person name="Usadel B."/>
            <person name="Fernie A.R."/>
        </authorList>
    </citation>
    <scope>NUCLEOTIDE SEQUENCE [LARGE SCALE GENOMIC DNA]</scope>
    <source>
        <strain evidence="2">cv. LA0716</strain>
    </source>
</reference>